<proteinExistence type="predicted"/>
<dbReference type="AlphaFoldDB" id="A0A654G690"/>
<dbReference type="Proteomes" id="UP000426265">
    <property type="component" value="Unassembled WGS sequence"/>
</dbReference>
<accession>A0A654G690</accession>
<sequence>MMLYNEIYGAPIFDVYHDDEEPIFDVSGDADDNLVILSFEYFPKDIQVNDSRITINIHTFDGGMDDSSFAPSPKKNESFKDFIDVSQVEALITRLWIRSVTRANSAPTRPIQKHEPTLSPKKLNKEETVPVKPPPLRDKKFAQLIACSASLGVKSCSSLNFLPDVSFMTVVDINFSMKHSSNLSRVNPQSTCRLGHVIHPAFFHVNHTIVNVSINLRRSCSSVELVVSLTET</sequence>
<evidence type="ECO:0000313" key="2">
    <source>
        <dbReference type="Proteomes" id="UP000426265"/>
    </source>
</evidence>
<name>A0A654G690_ARATH</name>
<gene>
    <name evidence="1" type="ORF">AN1_LOCUS23776</name>
</gene>
<protein>
    <submittedName>
        <fullName evidence="1">Uncharacterized protein</fullName>
    </submittedName>
</protein>
<dbReference type="EMBL" id="CACRSJ010000110">
    <property type="protein sequence ID" value="VYS68384.1"/>
    <property type="molecule type" value="Genomic_DNA"/>
</dbReference>
<organism evidence="1 2">
    <name type="scientific">Arabidopsis thaliana</name>
    <name type="common">Mouse-ear cress</name>
    <dbReference type="NCBI Taxonomy" id="3702"/>
    <lineage>
        <taxon>Eukaryota</taxon>
        <taxon>Viridiplantae</taxon>
        <taxon>Streptophyta</taxon>
        <taxon>Embryophyta</taxon>
        <taxon>Tracheophyta</taxon>
        <taxon>Spermatophyta</taxon>
        <taxon>Magnoliopsida</taxon>
        <taxon>eudicotyledons</taxon>
        <taxon>Gunneridae</taxon>
        <taxon>Pentapetalae</taxon>
        <taxon>rosids</taxon>
        <taxon>malvids</taxon>
        <taxon>Brassicales</taxon>
        <taxon>Brassicaceae</taxon>
        <taxon>Camelineae</taxon>
        <taxon>Arabidopsis</taxon>
    </lineage>
</organism>
<reference evidence="1 2" key="1">
    <citation type="submission" date="2019-11" db="EMBL/GenBank/DDBJ databases">
        <authorList>
            <person name="Jiao W.-B."/>
            <person name="Schneeberger K."/>
        </authorList>
    </citation>
    <scope>NUCLEOTIDE SEQUENCE [LARGE SCALE GENOMIC DNA]</scope>
    <source>
        <strain evidence="2">cv. An-1</strain>
    </source>
</reference>
<evidence type="ECO:0000313" key="1">
    <source>
        <dbReference type="EMBL" id="VYS68384.1"/>
    </source>
</evidence>